<gene>
    <name evidence="1" type="ORF">UFOVP185_20</name>
</gene>
<protein>
    <submittedName>
        <fullName evidence="1">Uncharacterized protein</fullName>
    </submittedName>
</protein>
<dbReference type="EMBL" id="LR798242">
    <property type="protein sequence ID" value="CAB5214128.1"/>
    <property type="molecule type" value="Genomic_DNA"/>
</dbReference>
<proteinExistence type="predicted"/>
<accession>A0A6J7WFR7</accession>
<reference evidence="1" key="1">
    <citation type="submission" date="2020-05" db="EMBL/GenBank/DDBJ databases">
        <authorList>
            <person name="Chiriac C."/>
            <person name="Salcher M."/>
            <person name="Ghai R."/>
            <person name="Kavagutti S V."/>
        </authorList>
    </citation>
    <scope>NUCLEOTIDE SEQUENCE</scope>
</reference>
<name>A0A6J7WFR7_9CAUD</name>
<sequence>MKNISVSLSEEELYRIISVIELTQFENTEDHDENEKKLMKNLCLKLIRRYNTTGYTTDTLETFKNNLTNNY</sequence>
<organism evidence="1">
    <name type="scientific">uncultured Caudovirales phage</name>
    <dbReference type="NCBI Taxonomy" id="2100421"/>
    <lineage>
        <taxon>Viruses</taxon>
        <taxon>Duplodnaviria</taxon>
        <taxon>Heunggongvirae</taxon>
        <taxon>Uroviricota</taxon>
        <taxon>Caudoviricetes</taxon>
        <taxon>Peduoviridae</taxon>
        <taxon>Maltschvirus</taxon>
        <taxon>Maltschvirus maltsch</taxon>
    </lineage>
</organism>
<evidence type="ECO:0000313" key="1">
    <source>
        <dbReference type="EMBL" id="CAB5214128.1"/>
    </source>
</evidence>